<evidence type="ECO:0000256" key="6">
    <source>
        <dbReference type="ARBA" id="ARBA00023136"/>
    </source>
</evidence>
<dbReference type="Proteomes" id="UP000776164">
    <property type="component" value="Unassembled WGS sequence"/>
</dbReference>
<keyword evidence="10" id="KW-1185">Reference proteome</keyword>
<dbReference type="PANTHER" id="PTHR14969:SF62">
    <property type="entry name" value="DECAPRENYLPHOSPHORYL-5-PHOSPHORIBOSE PHOSPHATASE RV3807C-RELATED"/>
    <property type="match status" value="1"/>
</dbReference>
<dbReference type="GO" id="GO:0050380">
    <property type="term" value="F:undecaprenyl-diphosphatase activity"/>
    <property type="evidence" value="ECO:0007669"/>
    <property type="project" value="UniProtKB-EC"/>
</dbReference>
<dbReference type="Pfam" id="PF01569">
    <property type="entry name" value="PAP2"/>
    <property type="match status" value="1"/>
</dbReference>
<keyword evidence="3 7" id="KW-0812">Transmembrane</keyword>
<evidence type="ECO:0000256" key="2">
    <source>
        <dbReference type="ARBA" id="ARBA00022475"/>
    </source>
</evidence>
<dbReference type="EC" id="3.6.1.27" evidence="9"/>
<keyword evidence="6 7" id="KW-0472">Membrane</keyword>
<name>A0ABS2L894_9MICO</name>
<keyword evidence="2" id="KW-1003">Cell membrane</keyword>
<feature type="transmembrane region" description="Helical" evidence="7">
    <location>
        <begin position="30"/>
        <end position="51"/>
    </location>
</feature>
<organism evidence="9 10">
    <name type="scientific">Subtercola frigoramans</name>
    <dbReference type="NCBI Taxonomy" id="120298"/>
    <lineage>
        <taxon>Bacteria</taxon>
        <taxon>Bacillati</taxon>
        <taxon>Actinomycetota</taxon>
        <taxon>Actinomycetes</taxon>
        <taxon>Micrococcales</taxon>
        <taxon>Microbacteriaceae</taxon>
        <taxon>Subtercola</taxon>
    </lineage>
</organism>
<keyword evidence="5 7" id="KW-1133">Transmembrane helix</keyword>
<evidence type="ECO:0000256" key="4">
    <source>
        <dbReference type="ARBA" id="ARBA00022801"/>
    </source>
</evidence>
<reference evidence="9 10" key="1">
    <citation type="submission" date="2021-01" db="EMBL/GenBank/DDBJ databases">
        <title>Sequencing the genomes of 1000 actinobacteria strains.</title>
        <authorList>
            <person name="Klenk H.-P."/>
        </authorList>
    </citation>
    <scope>NUCLEOTIDE SEQUENCE [LARGE SCALE GENOMIC DNA]</scope>
    <source>
        <strain evidence="9 10">DSM 13057</strain>
    </source>
</reference>
<feature type="transmembrane region" description="Helical" evidence="7">
    <location>
        <begin position="57"/>
        <end position="76"/>
    </location>
</feature>
<evidence type="ECO:0000259" key="8">
    <source>
        <dbReference type="SMART" id="SM00014"/>
    </source>
</evidence>
<dbReference type="PANTHER" id="PTHR14969">
    <property type="entry name" value="SPHINGOSINE-1-PHOSPHATE PHOSPHOHYDROLASE"/>
    <property type="match status" value="1"/>
</dbReference>
<sequence length="169" mass="18148">MSTLRERESAGLARLQQSRFGEALIPPAKLLSLFGEHAAGWILLGILGAAIDWTHALLWLWSVFAVVVAHGLSIVIKRVIRRPRPSGNGVVVHSTAPSKLSFPSSHASSTMAAAVVYAAFFPWLWPVAVIVVLAMGFSRLLLGMHFPTDILAGFAIGLIVGIPTILLLH</sequence>
<dbReference type="InterPro" id="IPR000326">
    <property type="entry name" value="PAP2/HPO"/>
</dbReference>
<evidence type="ECO:0000256" key="3">
    <source>
        <dbReference type="ARBA" id="ARBA00022692"/>
    </source>
</evidence>
<evidence type="ECO:0000256" key="1">
    <source>
        <dbReference type="ARBA" id="ARBA00004651"/>
    </source>
</evidence>
<gene>
    <name evidence="9" type="ORF">JOE66_002936</name>
</gene>
<dbReference type="CDD" id="cd01610">
    <property type="entry name" value="PAP2_like"/>
    <property type="match status" value="1"/>
</dbReference>
<keyword evidence="4 9" id="KW-0378">Hydrolase</keyword>
<evidence type="ECO:0000313" key="10">
    <source>
        <dbReference type="Proteomes" id="UP000776164"/>
    </source>
</evidence>
<comment type="subcellular location">
    <subcellularLocation>
        <location evidence="1">Cell membrane</location>
        <topology evidence="1">Multi-pass membrane protein</topology>
    </subcellularLocation>
</comment>
<feature type="transmembrane region" description="Helical" evidence="7">
    <location>
        <begin position="114"/>
        <end position="138"/>
    </location>
</feature>
<proteinExistence type="predicted"/>
<feature type="domain" description="Phosphatidic acid phosphatase type 2/haloperoxidase" evidence="8">
    <location>
        <begin position="59"/>
        <end position="165"/>
    </location>
</feature>
<dbReference type="InterPro" id="IPR036938">
    <property type="entry name" value="PAP2/HPO_sf"/>
</dbReference>
<protein>
    <submittedName>
        <fullName evidence="9">Undecaprenyl-diphosphatase</fullName>
        <ecNumber evidence="9">3.6.1.27</ecNumber>
    </submittedName>
</protein>
<dbReference type="SUPFAM" id="SSF48317">
    <property type="entry name" value="Acid phosphatase/Vanadium-dependent haloperoxidase"/>
    <property type="match status" value="1"/>
</dbReference>
<comment type="caution">
    <text evidence="9">The sequence shown here is derived from an EMBL/GenBank/DDBJ whole genome shotgun (WGS) entry which is preliminary data.</text>
</comment>
<feature type="transmembrane region" description="Helical" evidence="7">
    <location>
        <begin position="150"/>
        <end position="168"/>
    </location>
</feature>
<evidence type="ECO:0000313" key="9">
    <source>
        <dbReference type="EMBL" id="MBM7473302.1"/>
    </source>
</evidence>
<evidence type="ECO:0000256" key="7">
    <source>
        <dbReference type="SAM" id="Phobius"/>
    </source>
</evidence>
<dbReference type="Gene3D" id="1.20.144.10">
    <property type="entry name" value="Phosphatidic acid phosphatase type 2/haloperoxidase"/>
    <property type="match status" value="1"/>
</dbReference>
<dbReference type="RefSeq" id="WP_205110638.1">
    <property type="nucleotide sequence ID" value="NZ_BAAAHT010000014.1"/>
</dbReference>
<accession>A0ABS2L894</accession>
<dbReference type="EMBL" id="JAFBBU010000001">
    <property type="protein sequence ID" value="MBM7473302.1"/>
    <property type="molecule type" value="Genomic_DNA"/>
</dbReference>
<evidence type="ECO:0000256" key="5">
    <source>
        <dbReference type="ARBA" id="ARBA00022989"/>
    </source>
</evidence>
<dbReference type="SMART" id="SM00014">
    <property type="entry name" value="acidPPc"/>
    <property type="match status" value="1"/>
</dbReference>